<evidence type="ECO:0000313" key="1">
    <source>
        <dbReference type="EMBL" id="QSQ24596.1"/>
    </source>
</evidence>
<dbReference type="InterPro" id="IPR011751">
    <property type="entry name" value="Mxa_paralog_2265"/>
</dbReference>
<protein>
    <submittedName>
        <fullName evidence="1">DUF2378 family protein</fullName>
    </submittedName>
</protein>
<proteinExistence type="predicted"/>
<name>A0ABX7P091_9BACT</name>
<reference evidence="1 2" key="1">
    <citation type="submission" date="2021-02" db="EMBL/GenBank/DDBJ databases">
        <title>De Novo genome assembly of isolated myxobacteria.</title>
        <authorList>
            <person name="Stevens D.C."/>
        </authorList>
    </citation>
    <scope>NUCLEOTIDE SEQUENCE [LARGE SCALE GENOMIC DNA]</scope>
    <source>
        <strain evidence="2">SCPEA02</strain>
    </source>
</reference>
<accession>A0ABX7P091</accession>
<dbReference type="Pfam" id="PF09536">
    <property type="entry name" value="DUF2378"/>
    <property type="match status" value="1"/>
</dbReference>
<dbReference type="Proteomes" id="UP000662747">
    <property type="component" value="Chromosome"/>
</dbReference>
<evidence type="ECO:0000313" key="2">
    <source>
        <dbReference type="Proteomes" id="UP000662747"/>
    </source>
</evidence>
<dbReference type="NCBIfam" id="TIGR02265">
    <property type="entry name" value="Mxa_TIGR02265"/>
    <property type="match status" value="1"/>
</dbReference>
<dbReference type="EMBL" id="CP071090">
    <property type="protein sequence ID" value="QSQ24596.1"/>
    <property type="molecule type" value="Genomic_DNA"/>
</dbReference>
<gene>
    <name evidence="1" type="ORF">JY651_06490</name>
</gene>
<dbReference type="RefSeq" id="WP_206726158.1">
    <property type="nucleotide sequence ID" value="NZ_CP071090.1"/>
</dbReference>
<keyword evidence="2" id="KW-1185">Reference proteome</keyword>
<sequence length="182" mass="20505">MSAEASSPTSLRVPASMVEGLFVRALPADPDFHAALRAVGVDVEKLLPHYPVEVWQEAMAVARQHFHAGQPRPQADWQLGRAFARGFLETLVGRVIAVTLPMLGPARLVERIPRHLTMGRADMRATVEPLGERERQVRIEARHPLPDFMAGCIELMMERTKVKPQVEVLERAQTSYTLRVRW</sequence>
<organism evidence="1 2">
    <name type="scientific">Pyxidicoccus parkwayensis</name>
    <dbReference type="NCBI Taxonomy" id="2813578"/>
    <lineage>
        <taxon>Bacteria</taxon>
        <taxon>Pseudomonadati</taxon>
        <taxon>Myxococcota</taxon>
        <taxon>Myxococcia</taxon>
        <taxon>Myxococcales</taxon>
        <taxon>Cystobacterineae</taxon>
        <taxon>Myxococcaceae</taxon>
        <taxon>Pyxidicoccus</taxon>
    </lineage>
</organism>